<feature type="transmembrane region" description="Helical" evidence="1">
    <location>
        <begin position="132"/>
        <end position="158"/>
    </location>
</feature>
<feature type="transmembrane region" description="Helical" evidence="1">
    <location>
        <begin position="170"/>
        <end position="187"/>
    </location>
</feature>
<proteinExistence type="predicted"/>
<protein>
    <submittedName>
        <fullName evidence="2">Uncharacterized protein</fullName>
    </submittedName>
</protein>
<gene>
    <name evidence="2" type="ORF">GCM10009030_21040</name>
</gene>
<sequence length="222" mass="22762">MATETRLPQRTMPTDSFSHPVEKLRSMLAADVAVVAAAVLGPFSTLSLQAFDPTTVTDASPTFRAAASFFLTVLFGGAVIYRDGGRIEAAVESSRRRPLVAALYGLMAFGVVTFFVAYALSQLANLGVGATAVGVIGTVVLGVAVLTLGGFGFAVVGVWVTEAVGGRDPWIGLVGVGAVSAIAWFVLPVVVSLVVWLAIAAVGIGGSAREWVHGSARPAKSA</sequence>
<keyword evidence="1" id="KW-0472">Membrane</keyword>
<evidence type="ECO:0000313" key="3">
    <source>
        <dbReference type="Proteomes" id="UP000605784"/>
    </source>
</evidence>
<organism evidence="2 3">
    <name type="scientific">Haloarcula pellucida</name>
    <dbReference type="NCBI Taxonomy" id="1427151"/>
    <lineage>
        <taxon>Archaea</taxon>
        <taxon>Methanobacteriati</taxon>
        <taxon>Methanobacteriota</taxon>
        <taxon>Stenosarchaea group</taxon>
        <taxon>Halobacteria</taxon>
        <taxon>Halobacteriales</taxon>
        <taxon>Haloarculaceae</taxon>
        <taxon>Haloarcula</taxon>
    </lineage>
</organism>
<feature type="transmembrane region" description="Helical" evidence="1">
    <location>
        <begin position="101"/>
        <end position="120"/>
    </location>
</feature>
<dbReference type="EMBL" id="BMOU01000003">
    <property type="protein sequence ID" value="GGN94584.1"/>
    <property type="molecule type" value="Genomic_DNA"/>
</dbReference>
<keyword evidence="1" id="KW-1133">Transmembrane helix</keyword>
<keyword evidence="3" id="KW-1185">Reference proteome</keyword>
<evidence type="ECO:0000256" key="1">
    <source>
        <dbReference type="SAM" id="Phobius"/>
    </source>
</evidence>
<evidence type="ECO:0000313" key="2">
    <source>
        <dbReference type="EMBL" id="GGN94584.1"/>
    </source>
</evidence>
<comment type="caution">
    <text evidence="2">The sequence shown here is derived from an EMBL/GenBank/DDBJ whole genome shotgun (WGS) entry which is preliminary data.</text>
</comment>
<feature type="transmembrane region" description="Helical" evidence="1">
    <location>
        <begin position="28"/>
        <end position="51"/>
    </location>
</feature>
<dbReference type="AlphaFoldDB" id="A0A830GN64"/>
<feature type="transmembrane region" description="Helical" evidence="1">
    <location>
        <begin position="63"/>
        <end position="81"/>
    </location>
</feature>
<name>A0A830GN64_9EURY</name>
<keyword evidence="1" id="KW-0812">Transmembrane</keyword>
<dbReference type="Proteomes" id="UP000605784">
    <property type="component" value="Unassembled WGS sequence"/>
</dbReference>
<reference evidence="2" key="2">
    <citation type="submission" date="2020-09" db="EMBL/GenBank/DDBJ databases">
        <authorList>
            <person name="Sun Q."/>
            <person name="Ohkuma M."/>
        </authorList>
    </citation>
    <scope>NUCLEOTIDE SEQUENCE</scope>
    <source>
        <strain evidence="2">JCM 17820</strain>
    </source>
</reference>
<accession>A0A830GN64</accession>
<reference evidence="2" key="1">
    <citation type="journal article" date="2014" name="Int. J. Syst. Evol. Microbiol.">
        <title>Complete genome sequence of Corynebacterium casei LMG S-19264T (=DSM 44701T), isolated from a smear-ripened cheese.</title>
        <authorList>
            <consortium name="US DOE Joint Genome Institute (JGI-PGF)"/>
            <person name="Walter F."/>
            <person name="Albersmeier A."/>
            <person name="Kalinowski J."/>
            <person name="Ruckert C."/>
        </authorList>
    </citation>
    <scope>NUCLEOTIDE SEQUENCE</scope>
    <source>
        <strain evidence="2">JCM 17820</strain>
    </source>
</reference>